<name>A0ABM9HVI1_9VIRU</name>
<keyword evidence="2" id="KW-1185">Reference proteome</keyword>
<evidence type="ECO:0000313" key="1">
    <source>
        <dbReference type="EMBL" id="CAI4043388.1"/>
    </source>
</evidence>
<protein>
    <submittedName>
        <fullName evidence="1">Tail protein</fullName>
    </submittedName>
</protein>
<sequence length="725" mass="81545">MRSKFDPAIRSIPNVTINDDPYVKFIIDRRQHEGIFHDLVGASNRKCSLSHSDWETTTKFGKKYLRIKPASSQTSLDISKDIEVPTSGLYRIEFLILRGPDYTGNITPLDGSTTFEDPVSAQSQWQTENWFKTRLRRFTAGTHTFGVRITKGIYIGAIKVVPVVRHEGDSDGSYYGENELDILSAEWSRNSVNEVNPATLMMPFQDDFYQNDHNYSPFIFSLKDSITILVGGERRSESAPIFGGYITGWTKNGDLFSLNCLDSLLNLNADLMYENYAIGAPPEEGKKYIQFSNVYDTFRYMAETTLHRISPYNVPASYGFRIDFGSVDEYNQIIVSGFGKERNATEGNPGYCLRLYRASTGAASAVLYQNQNNPYDAAKFPILNIDYKASSSSNAMNFDIFITMHRQGQSLGSAVEYAVNFSGAGGHSNTIATVTPSFNGNWNYISLNLPDLFKTAGVPSTEYYISKVELKGTISSVSPAGSMYFDNICSYKEISDTTRHSNEEVRSIFEIIQDLGDKTKHAVYIRPGLERCDDILVVQPFQNTTLPVAISDSSNLIECEEYGSMPLEDGFLNQAHTSFDIDENTVGSSFAEKLDSVIHFEEFQRHESDNNLKSQADVDRVTLDRVNKNCSPSEYLTCKIIGSHDLEPNQNIYYNIGEHRCYGFGMLKSIDFSYDPESSPKLTSTVGINRPSSLYNKLLFKTYRDIYNLKLIYPGGGDIYRSRVS</sequence>
<reference evidence="1" key="1">
    <citation type="submission" date="2022-10" db="EMBL/GenBank/DDBJ databases">
        <authorList>
            <person name="Bize A."/>
        </authorList>
    </citation>
    <scope>NUCLEOTIDE SEQUENCE [LARGE SCALE GENOMIC DNA]</scope>
</reference>
<evidence type="ECO:0000313" key="2">
    <source>
        <dbReference type="Proteomes" id="UP001531446"/>
    </source>
</evidence>
<gene>
    <name evidence="1" type="ORF">CTG158_LOCUS24</name>
</gene>
<accession>A0ABM9HVI1</accession>
<dbReference type="Proteomes" id="UP001531446">
    <property type="component" value="Segment"/>
</dbReference>
<organism evidence="1 2">
    <name type="scientific">uncultured archaeal virus</name>
    <dbReference type="NCBI Taxonomy" id="1960247"/>
    <lineage>
        <taxon>Viruses</taxon>
        <taxon>environmental samples</taxon>
    </lineage>
</organism>
<dbReference type="EMBL" id="OX365879">
    <property type="protein sequence ID" value="CAI4043388.1"/>
    <property type="molecule type" value="Genomic_DNA"/>
</dbReference>
<proteinExistence type="predicted"/>